<sequence length="94" mass="10418">MKFGWALEMMKEGHRVHREGWNGKGMFVYYVGPNAYPVQTPAAVEYFGEGAMVPYNPYFAIKGVDGTVSVWVPSTGDVLAEDWDLNASTKEPVA</sequence>
<evidence type="ECO:0000259" key="1">
    <source>
        <dbReference type="Pfam" id="PF11195"/>
    </source>
</evidence>
<accession>A0AAE8BLQ8</accession>
<dbReference type="Pfam" id="PF11195">
    <property type="entry name" value="Tad2-like"/>
    <property type="match status" value="1"/>
</dbReference>
<feature type="domain" description="Thoeris anti-defense 2-like" evidence="1">
    <location>
        <begin position="1"/>
        <end position="84"/>
    </location>
</feature>
<protein>
    <recommendedName>
        <fullName evidence="1">Thoeris anti-defense 2-like domain-containing protein</fullName>
    </recommendedName>
</protein>
<reference evidence="2" key="1">
    <citation type="submission" date="2021-06" db="EMBL/GenBank/DDBJ databases">
        <title>Complete genome sequence of Stenotrophomonas maltophilia phage Philippe.</title>
        <authorList>
            <person name="Vallavanatt I."/>
            <person name="Bartz M."/>
            <person name="Clark J."/>
            <person name="Burrowes B."/>
            <person name="Liu M."/>
            <person name="Gill J."/>
        </authorList>
    </citation>
    <scope>NUCLEOTIDE SEQUENCE</scope>
</reference>
<dbReference type="Proteomes" id="UP000827261">
    <property type="component" value="Segment"/>
</dbReference>
<dbReference type="EMBL" id="MZ326861">
    <property type="protein sequence ID" value="QYW02293.1"/>
    <property type="molecule type" value="Genomic_DNA"/>
</dbReference>
<dbReference type="InterPro" id="IPR021361">
    <property type="entry name" value="Tad2-like_dom"/>
</dbReference>
<organism evidence="2 3">
    <name type="scientific">Stenotrophomonas phage Philippe</name>
    <dbReference type="NCBI Taxonomy" id="2859655"/>
    <lineage>
        <taxon>Viruses</taxon>
        <taxon>Duplodnaviria</taxon>
        <taxon>Heunggongvirae</taxon>
        <taxon>Uroviricota</taxon>
        <taxon>Caudoviricetes</taxon>
        <taxon>Schitoviridae</taxon>
        <taxon>Philippevirus</taxon>
        <taxon>Philippevirus philippe</taxon>
    </lineage>
</organism>
<evidence type="ECO:0000313" key="2">
    <source>
        <dbReference type="EMBL" id="QYW02293.1"/>
    </source>
</evidence>
<name>A0AAE8BLQ8_9CAUD</name>
<gene>
    <name evidence="2" type="ORF">CPT_Philippe_100</name>
</gene>
<evidence type="ECO:0000313" key="3">
    <source>
        <dbReference type="Proteomes" id="UP000827261"/>
    </source>
</evidence>
<keyword evidence="3" id="KW-1185">Reference proteome</keyword>
<proteinExistence type="predicted"/>